<proteinExistence type="predicted"/>
<name>U3CF72_9VIBR</name>
<dbReference type="OrthoDB" id="5875501at2"/>
<dbReference type="Proteomes" id="UP000016567">
    <property type="component" value="Unassembled WGS sequence"/>
</dbReference>
<keyword evidence="2" id="KW-1185">Reference proteome</keyword>
<dbReference type="AlphaFoldDB" id="U3CF72"/>
<protein>
    <submittedName>
        <fullName evidence="1">Uncharacterized protein</fullName>
    </submittedName>
</protein>
<sequence>MEFDGLMCTLIKINQWYRDIILITLPNMITNQFKQCIMITEMLRGEPLEFKNLISTLNSYCDILAITSENLFANCSDAELNKFRSTGILFQDYVFKLNEKDFLWIAEAPDFEVFIDAEEV</sequence>
<evidence type="ECO:0000313" key="1">
    <source>
        <dbReference type="EMBL" id="GAD76948.1"/>
    </source>
</evidence>
<dbReference type="STRING" id="1219077.VAZ01S_056_00300"/>
<dbReference type="EMBL" id="BATL01000056">
    <property type="protein sequence ID" value="GAD76948.1"/>
    <property type="molecule type" value="Genomic_DNA"/>
</dbReference>
<accession>U3CF72</accession>
<organism evidence="1 2">
    <name type="scientific">Vibrio azureus NBRC 104587</name>
    <dbReference type="NCBI Taxonomy" id="1219077"/>
    <lineage>
        <taxon>Bacteria</taxon>
        <taxon>Pseudomonadati</taxon>
        <taxon>Pseudomonadota</taxon>
        <taxon>Gammaproteobacteria</taxon>
        <taxon>Vibrionales</taxon>
        <taxon>Vibrionaceae</taxon>
        <taxon>Vibrio</taxon>
    </lineage>
</organism>
<gene>
    <name evidence="1" type="ORF">VAZ01S_056_00300</name>
</gene>
<comment type="caution">
    <text evidence="1">The sequence shown here is derived from an EMBL/GenBank/DDBJ whole genome shotgun (WGS) entry which is preliminary data.</text>
</comment>
<evidence type="ECO:0000313" key="2">
    <source>
        <dbReference type="Proteomes" id="UP000016567"/>
    </source>
</evidence>
<reference evidence="1 2" key="1">
    <citation type="submission" date="2013-09" db="EMBL/GenBank/DDBJ databases">
        <title>Whole genome shotgun sequence of Vibrio azureus NBRC 104587.</title>
        <authorList>
            <person name="Isaki S."/>
            <person name="Hosoyama A."/>
            <person name="Numata M."/>
            <person name="Hashimoto M."/>
            <person name="Hosoyama Y."/>
            <person name="Tsuchikane K."/>
            <person name="Noguchi M."/>
            <person name="Hirakata S."/>
            <person name="Ichikawa N."/>
            <person name="Ohji S."/>
            <person name="Yamazoe A."/>
            <person name="Fujita N."/>
        </authorList>
    </citation>
    <scope>NUCLEOTIDE SEQUENCE [LARGE SCALE GENOMIC DNA]</scope>
    <source>
        <strain evidence="1 2">NBRC 104587</strain>
    </source>
</reference>